<comment type="caution">
    <text evidence="1">The sequence shown here is derived from an EMBL/GenBank/DDBJ whole genome shotgun (WGS) entry which is preliminary data.</text>
</comment>
<organism evidence="1 2">
    <name type="scientific">Paracoccus albicereus</name>
    <dbReference type="NCBI Taxonomy" id="2922394"/>
    <lineage>
        <taxon>Bacteria</taxon>
        <taxon>Pseudomonadati</taxon>
        <taxon>Pseudomonadota</taxon>
        <taxon>Alphaproteobacteria</taxon>
        <taxon>Rhodobacterales</taxon>
        <taxon>Paracoccaceae</taxon>
        <taxon>Paracoccus</taxon>
    </lineage>
</organism>
<accession>A0ABT1MN10</accession>
<dbReference type="InterPro" id="IPR014955">
    <property type="entry name" value="DUF1826"/>
</dbReference>
<dbReference type="Proteomes" id="UP001203945">
    <property type="component" value="Unassembled WGS sequence"/>
</dbReference>
<proteinExistence type="predicted"/>
<protein>
    <submittedName>
        <fullName evidence="1">DUF1826 domain-containing protein</fullName>
    </submittedName>
</protein>
<dbReference type="EMBL" id="JAKZEU010000002">
    <property type="protein sequence ID" value="MCQ0969657.1"/>
    <property type="molecule type" value="Genomic_DNA"/>
</dbReference>
<evidence type="ECO:0000313" key="1">
    <source>
        <dbReference type="EMBL" id="MCQ0969657.1"/>
    </source>
</evidence>
<dbReference type="RefSeq" id="WP_255328665.1">
    <property type="nucleotide sequence ID" value="NZ_JAKZEU010000002.1"/>
</dbReference>
<dbReference type="Pfam" id="PF08856">
    <property type="entry name" value="DUF1826"/>
    <property type="match status" value="1"/>
</dbReference>
<evidence type="ECO:0000313" key="2">
    <source>
        <dbReference type="Proteomes" id="UP001203945"/>
    </source>
</evidence>
<reference evidence="1 2" key="1">
    <citation type="submission" date="2022-03" db="EMBL/GenBank/DDBJ databases">
        <authorList>
            <person name="He Y."/>
        </authorList>
    </citation>
    <scope>NUCLEOTIDE SEQUENCE [LARGE SCALE GENOMIC DNA]</scope>
    <source>
        <strain evidence="1 2">TK19116</strain>
    </source>
</reference>
<name>A0ABT1MN10_9RHOB</name>
<gene>
    <name evidence="1" type="ORF">MLD63_04335</name>
</gene>
<keyword evidence="2" id="KW-1185">Reference proteome</keyword>
<sequence>MTALPNLITTTRSDADAHVLQSIGQPGVSLALWQRRLPGRLIKALDALPNERLPRLRQRVRLADVASAVKTACDVAGTGAATADLVADVETLARHAILAFGSPFLEVRLDATEGQPCPKWHIDAVAARLLCTLRGPGTEYGPIGTSGQPRSTHRMERGDVGIFRGALWPGGELGAIVHRSPPAAAGGPRLLVVIDPAHDCVCC</sequence>